<sequence>MTEEPSSSAAAATVVTLEEASSAAAAALVDWPAVCVAVAVRLWRGRLELRRCRRHRADDTADGRLEPVGEFARRLPALGLGAGPGLRGLGLQGAGVQQVLAEDRDGRRHGADLVPPRGVGDLGLRVAVGEPPHRQRHPGERPRDAREGVQHGAERDDEADEQAHDGRPNRVRLAVAGRASGRLTVPDVQVGEGAGRGRGREVVGVHRPAEIGERLVVLVGREGAQAGPVGLLHRQLGEQIVVDGLLLLRRHQAAVGLGLRLAVPHHLVGVLQAGLALGVGIRRHVAELPQSRAHHEGVDRLGLVDRRHGVVDQLREPLVDRLHLVEGHAALNHRRQEHEGEEAAEFCFETETHRSVPVVRTAPAGHERLVLTVS</sequence>
<feature type="region of interest" description="Disordered" evidence="1">
    <location>
        <begin position="129"/>
        <end position="169"/>
    </location>
</feature>
<dbReference type="Proteomes" id="UP001549119">
    <property type="component" value="Unassembled WGS sequence"/>
</dbReference>
<keyword evidence="3" id="KW-1185">Reference proteome</keyword>
<reference evidence="2 3" key="1">
    <citation type="submission" date="2024-06" db="EMBL/GenBank/DDBJ databases">
        <title>Genomics of switchgrass bacterial isolates.</title>
        <authorList>
            <person name="Shade A."/>
        </authorList>
    </citation>
    <scope>NUCLEOTIDE SEQUENCE [LARGE SCALE GENOMIC DNA]</scope>
    <source>
        <strain evidence="2 3">PvP084</strain>
    </source>
</reference>
<feature type="compositionally biased region" description="Basic and acidic residues" evidence="1">
    <location>
        <begin position="131"/>
        <end position="154"/>
    </location>
</feature>
<name>A0ABV2NAG5_9HYPH</name>
<evidence type="ECO:0000313" key="2">
    <source>
        <dbReference type="EMBL" id="MET3863488.1"/>
    </source>
</evidence>
<evidence type="ECO:0000313" key="3">
    <source>
        <dbReference type="Proteomes" id="UP001549119"/>
    </source>
</evidence>
<gene>
    <name evidence="2" type="ORF">ABIC20_000797</name>
</gene>
<protein>
    <submittedName>
        <fullName evidence="2">Uncharacterized protein</fullName>
    </submittedName>
</protein>
<organism evidence="2 3">
    <name type="scientific">Methylobacterium radiotolerans</name>
    <dbReference type="NCBI Taxonomy" id="31998"/>
    <lineage>
        <taxon>Bacteria</taxon>
        <taxon>Pseudomonadati</taxon>
        <taxon>Pseudomonadota</taxon>
        <taxon>Alphaproteobacteria</taxon>
        <taxon>Hyphomicrobiales</taxon>
        <taxon>Methylobacteriaceae</taxon>
        <taxon>Methylobacterium</taxon>
    </lineage>
</organism>
<comment type="caution">
    <text evidence="2">The sequence shown here is derived from an EMBL/GenBank/DDBJ whole genome shotgun (WGS) entry which is preliminary data.</text>
</comment>
<accession>A0ABV2NAG5</accession>
<evidence type="ECO:0000256" key="1">
    <source>
        <dbReference type="SAM" id="MobiDB-lite"/>
    </source>
</evidence>
<proteinExistence type="predicted"/>
<dbReference type="EMBL" id="JBEPNW010000002">
    <property type="protein sequence ID" value="MET3863488.1"/>
    <property type="molecule type" value="Genomic_DNA"/>
</dbReference>